<reference evidence="3 4" key="1">
    <citation type="journal article" date="2014" name="Int. J. Syst. Evol. Microbiol.">
        <title>Phaeodactylibacter xiamenensis gen. nov., sp. nov., a member of the family Saprospiraceae isolated from the marine alga Phaeodactylum tricornutum.</title>
        <authorList>
            <person name="Chen Z.Jr."/>
            <person name="Lei X."/>
            <person name="Lai Q."/>
            <person name="Li Y."/>
            <person name="Zhang B."/>
            <person name="Zhang J."/>
            <person name="Zhang H."/>
            <person name="Yang L."/>
            <person name="Zheng W."/>
            <person name="Tian Y."/>
            <person name="Yu Z."/>
            <person name="Xu H.Jr."/>
            <person name="Zheng T."/>
        </authorList>
    </citation>
    <scope>NUCLEOTIDE SEQUENCE [LARGE SCALE GENOMIC DNA]</scope>
    <source>
        <strain evidence="3 4">KD52</strain>
    </source>
</reference>
<dbReference type="PANTHER" id="PTHR11820">
    <property type="entry name" value="ACYLPYRUVASE"/>
    <property type="match status" value="1"/>
</dbReference>
<dbReference type="OrthoDB" id="9805307at2"/>
<keyword evidence="1" id="KW-0479">Metal-binding</keyword>
<dbReference type="STRING" id="1524460.IX84_01095"/>
<accession>A0A098SFC8</accession>
<evidence type="ECO:0000313" key="3">
    <source>
        <dbReference type="EMBL" id="KGE89662.1"/>
    </source>
</evidence>
<feature type="domain" description="Fumarylacetoacetase-like C-terminal" evidence="2">
    <location>
        <begin position="2"/>
        <end position="188"/>
    </location>
</feature>
<proteinExistence type="predicted"/>
<dbReference type="AlphaFoldDB" id="A0A098SFC8"/>
<protein>
    <submittedName>
        <fullName evidence="3">2-hydroxyhepta-2,4-diene-1,7-dioate isomerase</fullName>
    </submittedName>
</protein>
<evidence type="ECO:0000259" key="2">
    <source>
        <dbReference type="Pfam" id="PF01557"/>
    </source>
</evidence>
<dbReference type="Pfam" id="PF01557">
    <property type="entry name" value="FAA_hydrolase"/>
    <property type="match status" value="1"/>
</dbReference>
<dbReference type="RefSeq" id="WP_044215825.1">
    <property type="nucleotide sequence ID" value="NZ_CAKZLC010000416.1"/>
</dbReference>
<keyword evidence="3" id="KW-0413">Isomerase</keyword>
<name>A0A098SFC8_9BACT</name>
<dbReference type="SUPFAM" id="SSF56529">
    <property type="entry name" value="FAH"/>
    <property type="match status" value="1"/>
</dbReference>
<dbReference type="InterPro" id="IPR036663">
    <property type="entry name" value="Fumarylacetoacetase_C_sf"/>
</dbReference>
<sequence>MKIICIGRNYAEHAKELNNPVPGSPVVFMKPPSALLVNNKPFYYPEFTKDLHHEIEVVLKIGKNGRHVQPEFAADYYPEIGLGIDFTARDVQQRLKDKGHPWEIAKGFDGSAVISDFLPIEQCNRGAIEFELKKNGETVQHGNTKDLLFSFDAIIVYVSKFFKLQMGDLIYTGTPAGVGPVQIGDQLEGFLHTKTEVKSMFRCEIK</sequence>
<evidence type="ECO:0000313" key="4">
    <source>
        <dbReference type="Proteomes" id="UP000029736"/>
    </source>
</evidence>
<dbReference type="GO" id="GO:0018773">
    <property type="term" value="F:acetylpyruvate hydrolase activity"/>
    <property type="evidence" value="ECO:0007669"/>
    <property type="project" value="TreeGrafter"/>
</dbReference>
<gene>
    <name evidence="3" type="ORF">IX84_01095</name>
</gene>
<comment type="caution">
    <text evidence="3">The sequence shown here is derived from an EMBL/GenBank/DDBJ whole genome shotgun (WGS) entry which is preliminary data.</text>
</comment>
<organism evidence="3 4">
    <name type="scientific">Phaeodactylibacter xiamenensis</name>
    <dbReference type="NCBI Taxonomy" id="1524460"/>
    <lineage>
        <taxon>Bacteria</taxon>
        <taxon>Pseudomonadati</taxon>
        <taxon>Bacteroidota</taxon>
        <taxon>Saprospiria</taxon>
        <taxon>Saprospirales</taxon>
        <taxon>Haliscomenobacteraceae</taxon>
        <taxon>Phaeodactylibacter</taxon>
    </lineage>
</organism>
<dbReference type="PANTHER" id="PTHR11820:SF7">
    <property type="entry name" value="ACYLPYRUVASE FAHD1, MITOCHONDRIAL"/>
    <property type="match status" value="1"/>
</dbReference>
<dbReference type="Gene3D" id="3.90.850.10">
    <property type="entry name" value="Fumarylacetoacetase-like, C-terminal domain"/>
    <property type="match status" value="1"/>
</dbReference>
<dbReference type="GO" id="GO:0046872">
    <property type="term" value="F:metal ion binding"/>
    <property type="evidence" value="ECO:0007669"/>
    <property type="project" value="UniProtKB-KW"/>
</dbReference>
<dbReference type="Proteomes" id="UP000029736">
    <property type="component" value="Unassembled WGS sequence"/>
</dbReference>
<keyword evidence="4" id="KW-1185">Reference proteome</keyword>
<dbReference type="InterPro" id="IPR011234">
    <property type="entry name" value="Fumarylacetoacetase-like_C"/>
</dbReference>
<dbReference type="GO" id="GO:0016853">
    <property type="term" value="F:isomerase activity"/>
    <property type="evidence" value="ECO:0007669"/>
    <property type="project" value="UniProtKB-KW"/>
</dbReference>
<evidence type="ECO:0000256" key="1">
    <source>
        <dbReference type="ARBA" id="ARBA00022723"/>
    </source>
</evidence>
<dbReference type="EMBL" id="JPOS01000003">
    <property type="protein sequence ID" value="KGE89662.1"/>
    <property type="molecule type" value="Genomic_DNA"/>
</dbReference>